<dbReference type="EMBL" id="KI690242">
    <property type="protein sequence ID" value="ETK70675.1"/>
    <property type="molecule type" value="Genomic_DNA"/>
</dbReference>
<evidence type="ECO:0000313" key="2">
    <source>
        <dbReference type="EMBL" id="ETL35090.1"/>
    </source>
</evidence>
<reference evidence="3" key="1">
    <citation type="submission" date="2013-11" db="EMBL/GenBank/DDBJ databases">
        <title>The Genome Sequence of Phytophthora parasitica CHvinca01.</title>
        <authorList>
            <consortium name="The Broad Institute Genomics Platform"/>
            <person name="Russ C."/>
            <person name="Tyler B."/>
            <person name="Panabieres F."/>
            <person name="Shan W."/>
            <person name="Tripathy S."/>
            <person name="Grunwald N."/>
            <person name="Machado M."/>
            <person name="Johnson C.S."/>
            <person name="Arredondo F."/>
            <person name="Hong C."/>
            <person name="Coffey M."/>
            <person name="Young S.K."/>
            <person name="Zeng Q."/>
            <person name="Gargeya S."/>
            <person name="Fitzgerald M."/>
            <person name="Abouelleil A."/>
            <person name="Alvarado L."/>
            <person name="Chapman S.B."/>
            <person name="Gainer-Dewar J."/>
            <person name="Goldberg J."/>
            <person name="Griggs A."/>
            <person name="Gujja S."/>
            <person name="Hansen M."/>
            <person name="Howarth C."/>
            <person name="Imamovic A."/>
            <person name="Ireland A."/>
            <person name="Larimer J."/>
            <person name="McCowan C."/>
            <person name="Murphy C."/>
            <person name="Pearson M."/>
            <person name="Poon T.W."/>
            <person name="Priest M."/>
            <person name="Roberts A."/>
            <person name="Saif S."/>
            <person name="Shea T."/>
            <person name="Sykes S."/>
            <person name="Wortman J."/>
            <person name="Nusbaum C."/>
            <person name="Birren B."/>
        </authorList>
    </citation>
    <scope>NUCLEOTIDE SEQUENCE [LARGE SCALE GENOMIC DNA]</scope>
    <source>
        <strain evidence="3">CHvinca01</strain>
    </source>
</reference>
<proteinExistence type="predicted"/>
<dbReference type="EMBL" id="KI680804">
    <property type="protein sequence ID" value="ETL88331.1"/>
    <property type="molecule type" value="Genomic_DNA"/>
</dbReference>
<protein>
    <submittedName>
        <fullName evidence="3">Uncharacterized protein</fullName>
    </submittedName>
</protein>
<dbReference type="AlphaFoldDB" id="W2KT14"/>
<reference evidence="1" key="2">
    <citation type="submission" date="2013-11" db="EMBL/GenBank/DDBJ databases">
        <title>The Genome Sequence of Phytophthora parasitica CJ02B3.</title>
        <authorList>
            <consortium name="The Broad Institute Genomics Platform"/>
            <person name="Russ C."/>
            <person name="Tyler B."/>
            <person name="Panabieres F."/>
            <person name="Shan W."/>
            <person name="Tripathy S."/>
            <person name="Grunwald N."/>
            <person name="Machado M."/>
            <person name="Johnson C.S."/>
            <person name="Arredondo F."/>
            <person name="Hong C."/>
            <person name="Coffey M."/>
            <person name="Young S.K."/>
            <person name="Zeng Q."/>
            <person name="Gargeya S."/>
            <person name="Fitzgerald M."/>
            <person name="Abouelleil A."/>
            <person name="Alvarado L."/>
            <person name="Chapman S.B."/>
            <person name="Gainer-Dewar J."/>
            <person name="Goldberg J."/>
            <person name="Griggs A."/>
            <person name="Gujja S."/>
            <person name="Hansen M."/>
            <person name="Howarth C."/>
            <person name="Imamovic A."/>
            <person name="Ireland A."/>
            <person name="Larimer J."/>
            <person name="McCowan C."/>
            <person name="Murphy C."/>
            <person name="Pearson M."/>
            <person name="Poon T.W."/>
            <person name="Priest M."/>
            <person name="Roberts A."/>
            <person name="Saif S."/>
            <person name="Shea T."/>
            <person name="Sykes S."/>
            <person name="Wortman J."/>
            <person name="Nusbaum C."/>
            <person name="Birren B."/>
        </authorList>
    </citation>
    <scope>NUCLEOTIDE SEQUENCE [LARGE SCALE GENOMIC DNA]</scope>
    <source>
        <strain evidence="1">CJ02B3</strain>
    </source>
</reference>
<dbReference type="EMBL" id="KI674108">
    <property type="protein sequence ID" value="ETL35090.1"/>
    <property type="molecule type" value="Genomic_DNA"/>
</dbReference>
<gene>
    <name evidence="1" type="ORF">L915_21999</name>
    <name evidence="2" type="ORF">L916_12741</name>
    <name evidence="3" type="ORF">L917_12583</name>
</gene>
<dbReference type="Proteomes" id="UP000053864">
    <property type="component" value="Unassembled WGS sequence"/>
</dbReference>
<reference evidence="2" key="3">
    <citation type="submission" date="2013-11" db="EMBL/GenBank/DDBJ databases">
        <title>The Genome Sequence of Phytophthora parasitica CJ05E6.</title>
        <authorList>
            <consortium name="The Broad Institute Genomics Platform"/>
            <person name="Russ C."/>
            <person name="Tyler B."/>
            <person name="Panabieres F."/>
            <person name="Shan W."/>
            <person name="Tripathy S."/>
            <person name="Grunwald N."/>
            <person name="Machado M."/>
            <person name="Johnson C.S."/>
            <person name="Arredondo F."/>
            <person name="Hong C."/>
            <person name="Coffey M."/>
            <person name="Young S.K."/>
            <person name="Zeng Q."/>
            <person name="Gargeya S."/>
            <person name="Fitzgerald M."/>
            <person name="Abouelleil A."/>
            <person name="Alvarado L."/>
            <person name="Chapman S.B."/>
            <person name="Gainer-Dewar J."/>
            <person name="Goldberg J."/>
            <person name="Griggs A."/>
            <person name="Gujja S."/>
            <person name="Hansen M."/>
            <person name="Howarth C."/>
            <person name="Imamovic A."/>
            <person name="Ireland A."/>
            <person name="Larimer J."/>
            <person name="McCowan C."/>
            <person name="Murphy C."/>
            <person name="Pearson M."/>
            <person name="Poon T.W."/>
            <person name="Priest M."/>
            <person name="Roberts A."/>
            <person name="Saif S."/>
            <person name="Shea T."/>
            <person name="Sykes S."/>
            <person name="Wortman J."/>
            <person name="Nusbaum C."/>
            <person name="Birren B."/>
        </authorList>
    </citation>
    <scope>NUCLEOTIDE SEQUENCE [LARGE SCALE GENOMIC DNA]</scope>
    <source>
        <strain evidence="2">CJ05E6</strain>
    </source>
</reference>
<sequence length="38" mass="4163">MLCDSRLTQGSLSVYPTFCLECSGCRFFTSPRLVSISG</sequence>
<accession>W2KT14</accession>
<dbReference type="Proteomes" id="UP000053236">
    <property type="component" value="Unassembled WGS sequence"/>
</dbReference>
<evidence type="ECO:0000313" key="1">
    <source>
        <dbReference type="EMBL" id="ETK70675.1"/>
    </source>
</evidence>
<evidence type="ECO:0000313" key="3">
    <source>
        <dbReference type="EMBL" id="ETL88331.1"/>
    </source>
</evidence>
<organism evidence="3">
    <name type="scientific">Phytophthora nicotianae</name>
    <name type="common">Potato buckeye rot agent</name>
    <name type="synonym">Phytophthora parasitica</name>
    <dbReference type="NCBI Taxonomy" id="4792"/>
    <lineage>
        <taxon>Eukaryota</taxon>
        <taxon>Sar</taxon>
        <taxon>Stramenopiles</taxon>
        <taxon>Oomycota</taxon>
        <taxon>Peronosporomycetes</taxon>
        <taxon>Peronosporales</taxon>
        <taxon>Peronosporaceae</taxon>
        <taxon>Phytophthora</taxon>
    </lineage>
</organism>
<dbReference type="Proteomes" id="UP000054423">
    <property type="component" value="Unassembled WGS sequence"/>
</dbReference>
<name>W2KT14_PHYNI</name>